<proteinExistence type="predicted"/>
<dbReference type="EMBL" id="CAJOAY010024580">
    <property type="protein sequence ID" value="CAF4376067.1"/>
    <property type="molecule type" value="Genomic_DNA"/>
</dbReference>
<evidence type="ECO:0000313" key="3">
    <source>
        <dbReference type="Proteomes" id="UP000663881"/>
    </source>
</evidence>
<dbReference type="AlphaFoldDB" id="A0A820MQ61"/>
<protein>
    <submittedName>
        <fullName evidence="2">Uncharacterized protein</fullName>
    </submittedName>
</protein>
<reference evidence="2" key="1">
    <citation type="submission" date="2021-02" db="EMBL/GenBank/DDBJ databases">
        <authorList>
            <person name="Nowell W R."/>
        </authorList>
    </citation>
    <scope>NUCLEOTIDE SEQUENCE</scope>
</reference>
<comment type="caution">
    <text evidence="2">The sequence shown here is derived from an EMBL/GenBank/DDBJ whole genome shotgun (WGS) entry which is preliminary data.</text>
</comment>
<evidence type="ECO:0000313" key="2">
    <source>
        <dbReference type="EMBL" id="CAF4376067.1"/>
    </source>
</evidence>
<gene>
    <name evidence="2" type="ORF">OKA104_LOCUS50098</name>
</gene>
<organism evidence="2 3">
    <name type="scientific">Adineta steineri</name>
    <dbReference type="NCBI Taxonomy" id="433720"/>
    <lineage>
        <taxon>Eukaryota</taxon>
        <taxon>Metazoa</taxon>
        <taxon>Spiralia</taxon>
        <taxon>Gnathifera</taxon>
        <taxon>Rotifera</taxon>
        <taxon>Eurotatoria</taxon>
        <taxon>Bdelloidea</taxon>
        <taxon>Adinetida</taxon>
        <taxon>Adinetidae</taxon>
        <taxon>Adineta</taxon>
    </lineage>
</organism>
<name>A0A820MQ61_9BILA</name>
<sequence>MDFPEGDSNYQDFPENNTTSATATSPRPNFIFLTTMVANRPWLAMDVVVVPRAQHPLPNHPEKLLPKFDPDNDITPKDHIEQFIFSLILLDVQHEDV</sequence>
<dbReference type="Proteomes" id="UP000663881">
    <property type="component" value="Unassembled WGS sequence"/>
</dbReference>
<feature type="non-terminal residue" evidence="2">
    <location>
        <position position="97"/>
    </location>
</feature>
<evidence type="ECO:0000256" key="1">
    <source>
        <dbReference type="SAM" id="MobiDB-lite"/>
    </source>
</evidence>
<feature type="region of interest" description="Disordered" evidence="1">
    <location>
        <begin position="1"/>
        <end position="26"/>
    </location>
</feature>
<accession>A0A820MQ61</accession>
<feature type="compositionally biased region" description="Polar residues" evidence="1">
    <location>
        <begin position="8"/>
        <end position="26"/>
    </location>
</feature>